<organism evidence="2 3">
    <name type="scientific">Strigomonas culicis</name>
    <dbReference type="NCBI Taxonomy" id="28005"/>
    <lineage>
        <taxon>Eukaryota</taxon>
        <taxon>Discoba</taxon>
        <taxon>Euglenozoa</taxon>
        <taxon>Kinetoplastea</taxon>
        <taxon>Metakinetoplastina</taxon>
        <taxon>Trypanosomatida</taxon>
        <taxon>Trypanosomatidae</taxon>
        <taxon>Strigomonadinae</taxon>
        <taxon>Strigomonas</taxon>
    </lineage>
</organism>
<dbReference type="Gene3D" id="1.10.246.90">
    <property type="entry name" value="Nop domain"/>
    <property type="match status" value="1"/>
</dbReference>
<gene>
    <name evidence="2" type="ORF">STCU_04178</name>
</gene>
<dbReference type="OrthoDB" id="4771285at2759"/>
<dbReference type="GO" id="GO:0000244">
    <property type="term" value="P:spliceosomal tri-snRNP complex assembly"/>
    <property type="evidence" value="ECO:0007669"/>
    <property type="project" value="InterPro"/>
</dbReference>
<evidence type="ECO:0000313" key="2">
    <source>
        <dbReference type="EMBL" id="EPY30215.1"/>
    </source>
</evidence>
<dbReference type="SUPFAM" id="SSF89124">
    <property type="entry name" value="Nop domain"/>
    <property type="match status" value="1"/>
</dbReference>
<accession>S9W307</accession>
<dbReference type="GO" id="GO:0005687">
    <property type="term" value="C:U4 snRNP"/>
    <property type="evidence" value="ECO:0007669"/>
    <property type="project" value="TreeGrafter"/>
</dbReference>
<dbReference type="InterPro" id="IPR002687">
    <property type="entry name" value="Nop_dom"/>
</dbReference>
<name>S9W307_9TRYP</name>
<sequence length="240" mass="26619">MATPNLDAVLGEPLTRQLVAKAGGLLALTQLSDNALRHLGTEDFNPDTAAARRAMQLHAGYLLDTPVFKMYFHDEDGDVAQDQHKSARKALAQLARKCTVLAKADLSGAAADGALGLDEFQRLKESFSRLLTEAKVGAVDTQALPAPQAHRRGDAATKKRGGVKAFKRREAMKEPVSVVQRALSHVRMGVSEEEQRRALLERRDIQVELMKETERDVARERKQRNERPVDEYDDLMNLAL</sequence>
<reference evidence="2 3" key="1">
    <citation type="journal article" date="2013" name="PLoS ONE">
        <title>Predicting the Proteins of Angomonas deanei, Strigomonas culicis and Their Respective Endosymbionts Reveals New Aspects of the Trypanosomatidae Family.</title>
        <authorList>
            <person name="Motta M.C."/>
            <person name="Martins A.C."/>
            <person name="de Souza S.S."/>
            <person name="Catta-Preta C.M."/>
            <person name="Silva R."/>
            <person name="Klein C.C."/>
            <person name="de Almeida L.G."/>
            <person name="de Lima Cunha O."/>
            <person name="Ciapina L.P."/>
            <person name="Brocchi M."/>
            <person name="Colabardini A.C."/>
            <person name="de Araujo Lima B."/>
            <person name="Machado C.R."/>
            <person name="de Almeida Soares C.M."/>
            <person name="Probst C.M."/>
            <person name="de Menezes C.B."/>
            <person name="Thompson C.E."/>
            <person name="Bartholomeu D.C."/>
            <person name="Gradia D.F."/>
            <person name="Pavoni D.P."/>
            <person name="Grisard E.C."/>
            <person name="Fantinatti-Garboggini F."/>
            <person name="Marchini F.K."/>
            <person name="Rodrigues-Luiz G.F."/>
            <person name="Wagner G."/>
            <person name="Goldman G.H."/>
            <person name="Fietto J.L."/>
            <person name="Elias M.C."/>
            <person name="Goldman M.H."/>
            <person name="Sagot M.F."/>
            <person name="Pereira M."/>
            <person name="Stoco P.H."/>
            <person name="de Mendonca-Neto R.P."/>
            <person name="Teixeira S.M."/>
            <person name="Maciel T.E."/>
            <person name="de Oliveira Mendes T.A."/>
            <person name="Urmenyi T.P."/>
            <person name="de Souza W."/>
            <person name="Schenkman S."/>
            <person name="de Vasconcelos A.T."/>
        </authorList>
    </citation>
    <scope>NUCLEOTIDE SEQUENCE [LARGE SCALE GENOMIC DNA]</scope>
</reference>
<dbReference type="PANTHER" id="PTHR13904">
    <property type="entry name" value="PRE-MRNA SPLICING FACTOR PRP31"/>
    <property type="match status" value="1"/>
</dbReference>
<dbReference type="Pfam" id="PF01798">
    <property type="entry name" value="Nop"/>
    <property type="match status" value="1"/>
</dbReference>
<dbReference type="Proteomes" id="UP000015354">
    <property type="component" value="Unassembled WGS sequence"/>
</dbReference>
<evidence type="ECO:0000313" key="3">
    <source>
        <dbReference type="Proteomes" id="UP000015354"/>
    </source>
</evidence>
<feature type="domain" description="Nop" evidence="1">
    <location>
        <begin position="2"/>
        <end position="132"/>
    </location>
</feature>
<dbReference type="GO" id="GO:0071011">
    <property type="term" value="C:precatalytic spliceosome"/>
    <property type="evidence" value="ECO:0007669"/>
    <property type="project" value="TreeGrafter"/>
</dbReference>
<comment type="caution">
    <text evidence="2">The sequence shown here is derived from an EMBL/GenBank/DDBJ whole genome shotgun (WGS) entry which is preliminary data.</text>
</comment>
<dbReference type="GO" id="GO:0046540">
    <property type="term" value="C:U4/U6 x U5 tri-snRNP complex"/>
    <property type="evidence" value="ECO:0007669"/>
    <property type="project" value="InterPro"/>
</dbReference>
<dbReference type="InterPro" id="IPR036070">
    <property type="entry name" value="Nop_dom_sf"/>
</dbReference>
<protein>
    <recommendedName>
        <fullName evidence="1">Nop domain-containing protein</fullName>
    </recommendedName>
</protein>
<proteinExistence type="predicted"/>
<dbReference type="InterPro" id="IPR027105">
    <property type="entry name" value="Prp31"/>
</dbReference>
<keyword evidence="3" id="KW-1185">Reference proteome</keyword>
<dbReference type="AlphaFoldDB" id="S9W307"/>
<dbReference type="PROSITE" id="PS51358">
    <property type="entry name" value="NOP"/>
    <property type="match status" value="1"/>
</dbReference>
<dbReference type="EMBL" id="ATMH01004178">
    <property type="protein sequence ID" value="EPY30215.1"/>
    <property type="molecule type" value="Genomic_DNA"/>
</dbReference>
<evidence type="ECO:0000259" key="1">
    <source>
        <dbReference type="PROSITE" id="PS51358"/>
    </source>
</evidence>
<dbReference type="PANTHER" id="PTHR13904:SF0">
    <property type="entry name" value="U4_U6 SMALL NUCLEAR RIBONUCLEOPROTEIN PRP31"/>
    <property type="match status" value="1"/>
</dbReference>
<dbReference type="InterPro" id="IPR042239">
    <property type="entry name" value="Nop_C"/>
</dbReference>